<dbReference type="InterPro" id="IPR043159">
    <property type="entry name" value="Lectin_gal-bd_sf"/>
</dbReference>
<comment type="caution">
    <text evidence="5">The sequence shown here is derived from an EMBL/GenBank/DDBJ whole genome shotgun (WGS) entry which is preliminary data.</text>
</comment>
<dbReference type="GO" id="GO:0030246">
    <property type="term" value="F:carbohydrate binding"/>
    <property type="evidence" value="ECO:0007669"/>
    <property type="project" value="InterPro"/>
</dbReference>
<dbReference type="OrthoDB" id="6131362at2759"/>
<dbReference type="PROSITE" id="PS50228">
    <property type="entry name" value="SUEL_LECTIN"/>
    <property type="match status" value="1"/>
</dbReference>
<feature type="region of interest" description="Disordered" evidence="1">
    <location>
        <begin position="355"/>
        <end position="399"/>
    </location>
</feature>
<keyword evidence="2" id="KW-1133">Transmembrane helix</keyword>
<organism evidence="5 6">
    <name type="scientific">Bugula neritina</name>
    <name type="common">Brown bryozoan</name>
    <name type="synonym">Sertularia neritina</name>
    <dbReference type="NCBI Taxonomy" id="10212"/>
    <lineage>
        <taxon>Eukaryota</taxon>
        <taxon>Metazoa</taxon>
        <taxon>Spiralia</taxon>
        <taxon>Lophotrochozoa</taxon>
        <taxon>Bryozoa</taxon>
        <taxon>Gymnolaemata</taxon>
        <taxon>Cheilostomatida</taxon>
        <taxon>Flustrina</taxon>
        <taxon>Buguloidea</taxon>
        <taxon>Bugulidae</taxon>
        <taxon>Bugula</taxon>
    </lineage>
</organism>
<name>A0A7J7KNM8_BUGNE</name>
<dbReference type="EMBL" id="VXIV02000212">
    <property type="protein sequence ID" value="KAF6039790.1"/>
    <property type="molecule type" value="Genomic_DNA"/>
</dbReference>
<dbReference type="Gene3D" id="2.60.120.740">
    <property type="match status" value="1"/>
</dbReference>
<evidence type="ECO:0000259" key="4">
    <source>
        <dbReference type="PROSITE" id="PS50228"/>
    </source>
</evidence>
<evidence type="ECO:0000256" key="1">
    <source>
        <dbReference type="SAM" id="MobiDB-lite"/>
    </source>
</evidence>
<feature type="signal peptide" evidence="3">
    <location>
        <begin position="1"/>
        <end position="20"/>
    </location>
</feature>
<keyword evidence="3" id="KW-0732">Signal</keyword>
<accession>A0A7J7KNM8</accession>
<proteinExistence type="predicted"/>
<dbReference type="Proteomes" id="UP000593567">
    <property type="component" value="Unassembled WGS sequence"/>
</dbReference>
<dbReference type="AlphaFoldDB" id="A0A7J7KNM8"/>
<keyword evidence="2" id="KW-0472">Membrane</keyword>
<feature type="domain" description="SUEL-type lectin" evidence="4">
    <location>
        <begin position="43"/>
        <end position="136"/>
    </location>
</feature>
<feature type="transmembrane region" description="Helical" evidence="2">
    <location>
        <begin position="199"/>
        <end position="220"/>
    </location>
</feature>
<evidence type="ECO:0000313" key="5">
    <source>
        <dbReference type="EMBL" id="KAF6039790.1"/>
    </source>
</evidence>
<evidence type="ECO:0000256" key="2">
    <source>
        <dbReference type="SAM" id="Phobius"/>
    </source>
</evidence>
<feature type="chain" id="PRO_5029702130" evidence="3">
    <location>
        <begin position="21"/>
        <end position="399"/>
    </location>
</feature>
<reference evidence="5" key="1">
    <citation type="submission" date="2020-06" db="EMBL/GenBank/DDBJ databases">
        <title>Draft genome of Bugula neritina, a colonial animal packing powerful symbionts and potential medicines.</title>
        <authorList>
            <person name="Rayko M."/>
        </authorList>
    </citation>
    <scope>NUCLEOTIDE SEQUENCE [LARGE SCALE GENOMIC DNA]</scope>
    <source>
        <strain evidence="5">Kwan_BN1</strain>
    </source>
</reference>
<dbReference type="Pfam" id="PF02140">
    <property type="entry name" value="SUEL_Lectin"/>
    <property type="match status" value="1"/>
</dbReference>
<dbReference type="InterPro" id="IPR000922">
    <property type="entry name" value="Lectin_gal-bd_dom"/>
</dbReference>
<gene>
    <name evidence="5" type="ORF">EB796_001942</name>
</gene>
<keyword evidence="2" id="KW-0812">Transmembrane</keyword>
<dbReference type="PANTHER" id="PTHR46780">
    <property type="entry name" value="PROTEIN EVA-1"/>
    <property type="match status" value="1"/>
</dbReference>
<protein>
    <submittedName>
        <fullName evidence="5">EVA1C</fullName>
    </submittedName>
</protein>
<dbReference type="CDD" id="cd22829">
    <property type="entry name" value="Gal_Rha_Lectin_EVA1_EVA1C_rpt2"/>
    <property type="match status" value="1"/>
</dbReference>
<evidence type="ECO:0000256" key="3">
    <source>
        <dbReference type="SAM" id="SignalP"/>
    </source>
</evidence>
<feature type="compositionally biased region" description="Basic and acidic residues" evidence="1">
    <location>
        <begin position="385"/>
        <end position="399"/>
    </location>
</feature>
<sequence>MMCRLLISMLLVCSAAVAVANLTNPPFSPTSTYTYNKEKSETVCKDETLQISCDKGRRLLISSVQYGFDDMIPQACTSPHFLLSNKNTECFSTNAAIEVGNLCHNKRACNIKANAENFGSFCPNIGKYLKVTYSCVPKGLVKPDTAVKVSSVKDSMLEDAGCNCTQVVQADHKHTPADSTLVFGWVHSVSYIRANQEKIILYGMLCGCLAFICALVAFIARMFYVRYRKVHQLAGQQKMNVTETNVQDTSNEENTYIAAADPSDMMQYNLGYRSEVTNRLNSGPNSYRGSSANRVYNNSLETPRFNTNSLTVTNPLHGNENRRNFNHSPLTTTSTAMNNSPNTAVSENRNTYYENSADDEHTNDDNDPMLCKSHSIIYNQPDSGPDVRPRTNSLFDRHS</sequence>
<keyword evidence="6" id="KW-1185">Reference proteome</keyword>
<evidence type="ECO:0000313" key="6">
    <source>
        <dbReference type="Proteomes" id="UP000593567"/>
    </source>
</evidence>